<sequence length="88" mass="9970">MKTKKSIPASLQLQFYSLIALLALGIYCLIDAAYIIFFEILLAFLFFLMGYNNHKIYHRKYMTVIYIACGILFALIAGLEPLGISILS</sequence>
<dbReference type="EMBL" id="DVML01000032">
    <property type="protein sequence ID" value="HIU23035.1"/>
    <property type="molecule type" value="Genomic_DNA"/>
</dbReference>
<reference evidence="2" key="1">
    <citation type="submission" date="2020-10" db="EMBL/GenBank/DDBJ databases">
        <authorList>
            <person name="Gilroy R."/>
        </authorList>
    </citation>
    <scope>NUCLEOTIDE SEQUENCE</scope>
    <source>
        <strain evidence="2">CHK197-8231</strain>
    </source>
</reference>
<feature type="transmembrane region" description="Helical" evidence="1">
    <location>
        <begin position="33"/>
        <end position="51"/>
    </location>
</feature>
<feature type="transmembrane region" description="Helical" evidence="1">
    <location>
        <begin position="7"/>
        <end position="27"/>
    </location>
</feature>
<name>A0A9D1HXA0_9BACT</name>
<dbReference type="AlphaFoldDB" id="A0A9D1HXA0"/>
<organism evidence="2 3">
    <name type="scientific">Candidatus Fimihabitans intestinipullorum</name>
    <dbReference type="NCBI Taxonomy" id="2840820"/>
    <lineage>
        <taxon>Bacteria</taxon>
        <taxon>Bacillati</taxon>
        <taxon>Mycoplasmatota</taxon>
        <taxon>Mycoplasmatota incertae sedis</taxon>
        <taxon>Candidatus Fimihabitans</taxon>
    </lineage>
</organism>
<reference evidence="2" key="2">
    <citation type="journal article" date="2021" name="PeerJ">
        <title>Extensive microbial diversity within the chicken gut microbiome revealed by metagenomics and culture.</title>
        <authorList>
            <person name="Gilroy R."/>
            <person name="Ravi A."/>
            <person name="Getino M."/>
            <person name="Pursley I."/>
            <person name="Horton D.L."/>
            <person name="Alikhan N.F."/>
            <person name="Baker D."/>
            <person name="Gharbi K."/>
            <person name="Hall N."/>
            <person name="Watson M."/>
            <person name="Adriaenssens E.M."/>
            <person name="Foster-Nyarko E."/>
            <person name="Jarju S."/>
            <person name="Secka A."/>
            <person name="Antonio M."/>
            <person name="Oren A."/>
            <person name="Chaudhuri R.R."/>
            <person name="La Ragione R."/>
            <person name="Hildebrand F."/>
            <person name="Pallen M.J."/>
        </authorList>
    </citation>
    <scope>NUCLEOTIDE SEQUENCE</scope>
    <source>
        <strain evidence="2">CHK197-8231</strain>
    </source>
</reference>
<evidence type="ECO:0000313" key="3">
    <source>
        <dbReference type="Proteomes" id="UP000824087"/>
    </source>
</evidence>
<proteinExistence type="predicted"/>
<feature type="transmembrane region" description="Helical" evidence="1">
    <location>
        <begin position="63"/>
        <end position="87"/>
    </location>
</feature>
<keyword evidence="1" id="KW-1133">Transmembrane helix</keyword>
<evidence type="ECO:0000313" key="2">
    <source>
        <dbReference type="EMBL" id="HIU23035.1"/>
    </source>
</evidence>
<protein>
    <submittedName>
        <fullName evidence="2">Uncharacterized protein</fullName>
    </submittedName>
</protein>
<comment type="caution">
    <text evidence="2">The sequence shown here is derived from an EMBL/GenBank/DDBJ whole genome shotgun (WGS) entry which is preliminary data.</text>
</comment>
<gene>
    <name evidence="2" type="ORF">IAD49_05580</name>
</gene>
<accession>A0A9D1HXA0</accession>
<keyword evidence="1" id="KW-0812">Transmembrane</keyword>
<evidence type="ECO:0000256" key="1">
    <source>
        <dbReference type="SAM" id="Phobius"/>
    </source>
</evidence>
<dbReference type="Proteomes" id="UP000824087">
    <property type="component" value="Unassembled WGS sequence"/>
</dbReference>
<keyword evidence="1" id="KW-0472">Membrane</keyword>